<dbReference type="InterPro" id="IPR050985">
    <property type="entry name" value="Alpha-glycosidase_related"/>
</dbReference>
<dbReference type="EMBL" id="WMEO01000006">
    <property type="protein sequence ID" value="MYL16118.1"/>
    <property type="molecule type" value="Genomic_DNA"/>
</dbReference>
<dbReference type="Pfam" id="PF02065">
    <property type="entry name" value="Melibiase"/>
    <property type="match status" value="1"/>
</dbReference>
<keyword evidence="2" id="KW-0326">Glycosidase</keyword>
<dbReference type="InterPro" id="IPR013785">
    <property type="entry name" value="Aldolase_TIM"/>
</dbReference>
<accession>A0A6B1ICA6</accession>
<dbReference type="GO" id="GO:0016052">
    <property type="term" value="P:carbohydrate catabolic process"/>
    <property type="evidence" value="ECO:0007669"/>
    <property type="project" value="InterPro"/>
</dbReference>
<evidence type="ECO:0000256" key="3">
    <source>
        <dbReference type="SAM" id="MobiDB-lite"/>
    </source>
</evidence>
<dbReference type="GO" id="GO:0004557">
    <property type="term" value="F:alpha-galactosidase activity"/>
    <property type="evidence" value="ECO:0007669"/>
    <property type="project" value="InterPro"/>
</dbReference>
<reference evidence="4 5" key="1">
    <citation type="submission" date="2019-11" db="EMBL/GenBank/DDBJ databases">
        <title>Genome sequences of 17 halophilic strains isolated from different environments.</title>
        <authorList>
            <person name="Furrow R.E."/>
        </authorList>
    </citation>
    <scope>NUCLEOTIDE SEQUENCE [LARGE SCALE GENOMIC DNA]</scope>
    <source>
        <strain evidence="4 5">22517_05_Cabo</strain>
    </source>
</reference>
<dbReference type="CDD" id="cd14791">
    <property type="entry name" value="GH36"/>
    <property type="match status" value="1"/>
</dbReference>
<protein>
    <submittedName>
        <fullName evidence="4">Alpha-galactosidase</fullName>
    </submittedName>
</protein>
<dbReference type="RefSeq" id="WP_159368806.1">
    <property type="nucleotide sequence ID" value="NZ_WMEO01000006.1"/>
</dbReference>
<dbReference type="InterPro" id="IPR002252">
    <property type="entry name" value="Glyco_hydro_36"/>
</dbReference>
<sequence>MSERRANATTVTYDPADREVTVADDTGDLLVGELRAAAADEDDEEGAHGDDAQGAHGADGRVRVAEVSLSTEGGGVTATPTVENAGESPVRVGDVTLAFDTAFGPDARVYRHGYQSWSPTGTLAVGERFPSEDPDNAPMMNDLAAATDDRVSSYLTGVVEGDRGFTAGFLEHDRFCTRFEVDDDADGVATLRAVCPLEGTRLAPGERLELPPLWVDTDRDLREGLAALADRVGERMDARVPETAPTGWCSWYHYFTDVTEADVRENLAELREWGIPVDVVQVDDGYMEAFGDWRSIADGFEDMSAVADDIATAGYRPGLWLAPFYVESGADLYADHPEWFVTEPTDAPSDGPGTPVDGGFRAGSELYGLDTTHPEVIEWLRETVSTVVDDWGFTYLKLDFLFAAALPGERHDPEATRIEAYRRGVEAIAEAAGDDAFLLGCGAPMAPSVGLFDAMRVGPDTDPTWETPGESGSQPGLKNAVRNTLTRNVLHRRWWLNDPDCQLVRDTSDLTAAEREAFAALVAATGGVNVFSDRLAEIGSAGRRLLERTMPPATDGEVAGLDEERFPSRIACDRPGDGAATVALFNWADEPSTVRFDVREYDAEGGSGSDRVVWDGLSGSVVDGPVVERELPPHGAAVFAVVSADDGDLLGDAATLTGGSDRASRATLRDGTLAAAVDGERVTFALDRE</sequence>
<keyword evidence="1" id="KW-0378">Hydrolase</keyword>
<feature type="region of interest" description="Disordered" evidence="3">
    <location>
        <begin position="35"/>
        <end position="60"/>
    </location>
</feature>
<proteinExistence type="predicted"/>
<feature type="compositionally biased region" description="Basic and acidic residues" evidence="3">
    <location>
        <begin position="46"/>
        <end position="60"/>
    </location>
</feature>
<dbReference type="PANTHER" id="PTHR43053:SF3">
    <property type="entry name" value="ALPHA-GALACTOSIDASE C-RELATED"/>
    <property type="match status" value="1"/>
</dbReference>
<dbReference type="AlphaFoldDB" id="A0A6B1ICA6"/>
<organism evidence="4 5">
    <name type="scientific">Halorubrum distributum</name>
    <dbReference type="NCBI Taxonomy" id="29283"/>
    <lineage>
        <taxon>Archaea</taxon>
        <taxon>Methanobacteriati</taxon>
        <taxon>Methanobacteriota</taxon>
        <taxon>Stenosarchaea group</taxon>
        <taxon>Halobacteria</taxon>
        <taxon>Halobacteriales</taxon>
        <taxon>Haloferacaceae</taxon>
        <taxon>Halorubrum</taxon>
        <taxon>Halorubrum distributum group</taxon>
    </lineage>
</organism>
<dbReference type="Proteomes" id="UP000460194">
    <property type="component" value="Unassembled WGS sequence"/>
</dbReference>
<dbReference type="Gene3D" id="3.20.20.70">
    <property type="entry name" value="Aldolase class I"/>
    <property type="match status" value="1"/>
</dbReference>
<dbReference type="SUPFAM" id="SSF51445">
    <property type="entry name" value="(Trans)glycosidases"/>
    <property type="match status" value="1"/>
</dbReference>
<evidence type="ECO:0000313" key="5">
    <source>
        <dbReference type="Proteomes" id="UP000460194"/>
    </source>
</evidence>
<dbReference type="InterPro" id="IPR017853">
    <property type="entry name" value="GH"/>
</dbReference>
<gene>
    <name evidence="4" type="ORF">GLW36_05560</name>
</gene>
<evidence type="ECO:0000313" key="4">
    <source>
        <dbReference type="EMBL" id="MYL16118.1"/>
    </source>
</evidence>
<comment type="caution">
    <text evidence="4">The sequence shown here is derived from an EMBL/GenBank/DDBJ whole genome shotgun (WGS) entry which is preliminary data.</text>
</comment>
<evidence type="ECO:0000256" key="1">
    <source>
        <dbReference type="ARBA" id="ARBA00022801"/>
    </source>
</evidence>
<name>A0A6B1ICA6_9EURY</name>
<dbReference type="PANTHER" id="PTHR43053">
    <property type="entry name" value="GLYCOSIDASE FAMILY 31"/>
    <property type="match status" value="1"/>
</dbReference>
<evidence type="ECO:0000256" key="2">
    <source>
        <dbReference type="ARBA" id="ARBA00023295"/>
    </source>
</evidence>